<dbReference type="Proteomes" id="UP000016702">
    <property type="component" value="Chromosome"/>
</dbReference>
<reference evidence="2 3" key="1">
    <citation type="journal article" date="2014" name="Genome Announc.">
        <title>The Complete Genome Sequence of Pseudomonas putida NBRC 14164T Confirms High Intraspecies Variation.</title>
        <authorList>
            <person name="Ohji S."/>
            <person name="Yamazoe A."/>
            <person name="Hosoyama A."/>
            <person name="Tsuchikane K."/>
            <person name="Ezaki T."/>
            <person name="Fujita N."/>
        </authorList>
    </citation>
    <scope>NUCLEOTIDE SEQUENCE [LARGE SCALE GENOMIC DNA]</scope>
    <source>
        <strain evidence="2 3">NBRC 14164</strain>
    </source>
</reference>
<gene>
    <name evidence="2" type="ORF">PP4_18060</name>
</gene>
<feature type="compositionally biased region" description="Basic residues" evidence="1">
    <location>
        <begin position="81"/>
        <end position="90"/>
    </location>
</feature>
<proteinExistence type="predicted"/>
<evidence type="ECO:0000313" key="2">
    <source>
        <dbReference type="EMBL" id="BAN53659.1"/>
    </source>
</evidence>
<sequence>MLPAMRAVDDYNVLLRAKEPVPIVTSDSREVLGILLGSVSGKFLIYDCNERYKLKLIDISSELSVKPGPLQCPDESAGSPVHHRRGVIAE</sequence>
<evidence type="ECO:0000313" key="3">
    <source>
        <dbReference type="Proteomes" id="UP000016702"/>
    </source>
</evidence>
<evidence type="ECO:0000256" key="1">
    <source>
        <dbReference type="SAM" id="MobiDB-lite"/>
    </source>
</evidence>
<protein>
    <submittedName>
        <fullName evidence="2">Uncharacterized protein</fullName>
    </submittedName>
</protein>
<keyword evidence="3" id="KW-1185">Reference proteome</keyword>
<dbReference type="EMBL" id="AP013070">
    <property type="protein sequence ID" value="BAN53659.1"/>
    <property type="molecule type" value="Genomic_DNA"/>
</dbReference>
<organism evidence="2 3">
    <name type="scientific">Pseudomonas putida NBRC 14164</name>
    <dbReference type="NCBI Taxonomy" id="1211579"/>
    <lineage>
        <taxon>Bacteria</taxon>
        <taxon>Pseudomonadati</taxon>
        <taxon>Pseudomonadota</taxon>
        <taxon>Gammaproteobacteria</taxon>
        <taxon>Pseudomonadales</taxon>
        <taxon>Pseudomonadaceae</taxon>
        <taxon>Pseudomonas</taxon>
    </lineage>
</organism>
<accession>A0ABM7EDK4</accession>
<feature type="region of interest" description="Disordered" evidence="1">
    <location>
        <begin position="70"/>
        <end position="90"/>
    </location>
</feature>
<name>A0ABM7EDK4_PSEPU</name>